<dbReference type="RefSeq" id="WP_125019326.1">
    <property type="nucleotide sequence ID" value="NZ_RQVQ01000021.1"/>
</dbReference>
<reference evidence="1 2" key="1">
    <citation type="submission" date="2018-11" db="EMBL/GenBank/DDBJ databases">
        <title>Flavobacterium sp. nov., YIM 102701-2 draft genome.</title>
        <authorList>
            <person name="Li G."/>
            <person name="Jiang Y."/>
        </authorList>
    </citation>
    <scope>NUCLEOTIDE SEQUENCE [LARGE SCALE GENOMIC DNA]</scope>
    <source>
        <strain evidence="1 2">YIM 102701-2</strain>
    </source>
</reference>
<proteinExistence type="predicted"/>
<organism evidence="1 2">
    <name type="scientific">Paenimyroides tangerinum</name>
    <dbReference type="NCBI Taxonomy" id="2488728"/>
    <lineage>
        <taxon>Bacteria</taxon>
        <taxon>Pseudomonadati</taxon>
        <taxon>Bacteroidota</taxon>
        <taxon>Flavobacteriia</taxon>
        <taxon>Flavobacteriales</taxon>
        <taxon>Flavobacteriaceae</taxon>
        <taxon>Paenimyroides</taxon>
    </lineage>
</organism>
<sequence length="223" mass="26022">MKSIINKSSVCLLFIFLFLSPRVEAISNTFSFVQSQTDLINITYVNNRLSFGYFQLYENVYYYVILPDKTVSFYNNLGQKQISSNFQYRITEVSEEEKNSSLTNDVYDIFFQFEDEEIRRSFSRTEPVGGIKQLYTDFMRRFNAPELNSRNTKVNLVIKISVDSKGNLTDFIILNDADFKNADFKKEIFRVLKLLPKFNPAILNGVEVDSEYLFPLVINISIM</sequence>
<dbReference type="Proteomes" id="UP000275719">
    <property type="component" value="Unassembled WGS sequence"/>
</dbReference>
<evidence type="ECO:0000313" key="2">
    <source>
        <dbReference type="Proteomes" id="UP000275719"/>
    </source>
</evidence>
<gene>
    <name evidence="1" type="ORF">EG240_10340</name>
</gene>
<keyword evidence="2" id="KW-1185">Reference proteome</keyword>
<dbReference type="OrthoDB" id="1095452at2"/>
<comment type="caution">
    <text evidence="1">The sequence shown here is derived from an EMBL/GenBank/DDBJ whole genome shotgun (WGS) entry which is preliminary data.</text>
</comment>
<accession>A0A3P3W493</accession>
<evidence type="ECO:0008006" key="3">
    <source>
        <dbReference type="Google" id="ProtNLM"/>
    </source>
</evidence>
<name>A0A3P3W493_9FLAO</name>
<dbReference type="AlphaFoldDB" id="A0A3P3W493"/>
<protein>
    <recommendedName>
        <fullName evidence="3">TonB C-terminal domain-containing protein</fullName>
    </recommendedName>
</protein>
<evidence type="ECO:0000313" key="1">
    <source>
        <dbReference type="EMBL" id="RRJ89911.1"/>
    </source>
</evidence>
<dbReference type="EMBL" id="RQVQ01000021">
    <property type="protein sequence ID" value="RRJ89911.1"/>
    <property type="molecule type" value="Genomic_DNA"/>
</dbReference>